<accession>A0A0H5DPS6</accession>
<name>A0A0H5DPS6_9BACT</name>
<keyword evidence="2" id="KW-1185">Reference proteome</keyword>
<organism evidence="1 2">
    <name type="scientific">Estrella lausannensis</name>
    <dbReference type="NCBI Taxonomy" id="483423"/>
    <lineage>
        <taxon>Bacteria</taxon>
        <taxon>Pseudomonadati</taxon>
        <taxon>Chlamydiota</taxon>
        <taxon>Chlamydiia</taxon>
        <taxon>Parachlamydiales</taxon>
        <taxon>Candidatus Criblamydiaceae</taxon>
        <taxon>Estrella</taxon>
    </lineage>
</organism>
<dbReference type="Proteomes" id="UP000220251">
    <property type="component" value="Unassembled WGS sequence"/>
</dbReference>
<reference evidence="2" key="1">
    <citation type="submission" date="2015-06" db="EMBL/GenBank/DDBJ databases">
        <authorList>
            <person name="Bertelli C."/>
        </authorList>
    </citation>
    <scope>NUCLEOTIDE SEQUENCE [LARGE SCALE GENOMIC DNA]</scope>
    <source>
        <strain evidence="2">CRIB-30</strain>
    </source>
</reference>
<protein>
    <submittedName>
        <fullName evidence="1">Uncharacterized protein</fullName>
    </submittedName>
</protein>
<gene>
    <name evidence="1" type="ORF">ELAC_0676</name>
</gene>
<dbReference type="RefSeq" id="WP_204250529.1">
    <property type="nucleotide sequence ID" value="NZ_CWGJ01000011.1"/>
</dbReference>
<evidence type="ECO:0000313" key="2">
    <source>
        <dbReference type="Proteomes" id="UP000220251"/>
    </source>
</evidence>
<dbReference type="AlphaFoldDB" id="A0A0H5DPS6"/>
<proteinExistence type="predicted"/>
<evidence type="ECO:0000313" key="1">
    <source>
        <dbReference type="EMBL" id="CRX38028.1"/>
    </source>
</evidence>
<dbReference type="EMBL" id="CWGJ01000011">
    <property type="protein sequence ID" value="CRX38028.1"/>
    <property type="molecule type" value="Genomic_DNA"/>
</dbReference>
<sequence length="484" mass="54087">MDMSNIGQVTAGRFAPLWVDGKKNFALSRATSIGLPDWICDKEARDEAVRRVLDLGFDTLIFGAIVRHEGAPQPFATITEELHNLGQRGLKVGIKPTFHVDQMIGSFALSPFDSKFRDFLSSEISTLFEKAESPSLFVYESLSLLYDEMGLNQDDEHLFKEIVIQEIALLEEILPKRIDLLFIFPGEDPEVKRREALNFKDIALSISSRTRLVISTREGSPFLDHLRPHPLLLQESLALKGQASAAVVNLGGVQQGGGLWPSFPIDIYQRIYPLLHEKNFIPLPVTQSIPQKGSFLEAALKFTSVNPETHFSLERHLTAWLKRERKEADPQKALSIIRGVREIIVELSKMRTAISEAGRDLLSQEECKLLASSLYYNIRKIQKECEKCAKGKEGGATLEQYLSLFALDAYRTLLQFVQSFNVVLQEALELGPGKKSFWTEFTPGMGSGLRSMGKVTLLKAPLIDSGTPEMALILEESGYSKSTS</sequence>